<organism evidence="2 3">
    <name type="scientific">Marinoscillum luteum</name>
    <dbReference type="NCBI Taxonomy" id="861051"/>
    <lineage>
        <taxon>Bacteria</taxon>
        <taxon>Pseudomonadati</taxon>
        <taxon>Bacteroidota</taxon>
        <taxon>Cytophagia</taxon>
        <taxon>Cytophagales</taxon>
        <taxon>Reichenbachiellaceae</taxon>
        <taxon>Marinoscillum</taxon>
    </lineage>
</organism>
<dbReference type="RefSeq" id="WP_395418606.1">
    <property type="nucleotide sequence ID" value="NZ_JBIPKE010000019.1"/>
</dbReference>
<evidence type="ECO:0000313" key="2">
    <source>
        <dbReference type="EMBL" id="MFH6985135.1"/>
    </source>
</evidence>
<proteinExistence type="predicted"/>
<feature type="transmembrane region" description="Helical" evidence="1">
    <location>
        <begin position="17"/>
        <end position="38"/>
    </location>
</feature>
<feature type="transmembrane region" description="Helical" evidence="1">
    <location>
        <begin position="64"/>
        <end position="80"/>
    </location>
</feature>
<name>A0ABW7NBX9_9BACT</name>
<protein>
    <submittedName>
        <fullName evidence="2">Uncharacterized protein</fullName>
    </submittedName>
</protein>
<reference evidence="2 3" key="1">
    <citation type="journal article" date="2013" name="Int. J. Syst. Evol. Microbiol.">
        <title>Marinoscillum luteum sp. nov., isolated from marine sediment.</title>
        <authorList>
            <person name="Cha I.T."/>
            <person name="Park S.J."/>
            <person name="Kim S.J."/>
            <person name="Kim J.G."/>
            <person name="Jung M.Y."/>
            <person name="Shin K.S."/>
            <person name="Kwon K.K."/>
            <person name="Yang S.H."/>
            <person name="Seo Y.S."/>
            <person name="Rhee S.K."/>
        </authorList>
    </citation>
    <scope>NUCLEOTIDE SEQUENCE [LARGE SCALE GENOMIC DNA]</scope>
    <source>
        <strain evidence="2 3">KCTC 23939</strain>
    </source>
</reference>
<evidence type="ECO:0000313" key="3">
    <source>
        <dbReference type="Proteomes" id="UP001610063"/>
    </source>
</evidence>
<keyword evidence="1" id="KW-0812">Transmembrane</keyword>
<dbReference type="Proteomes" id="UP001610063">
    <property type="component" value="Unassembled WGS sequence"/>
</dbReference>
<comment type="caution">
    <text evidence="2">The sequence shown here is derived from an EMBL/GenBank/DDBJ whole genome shotgun (WGS) entry which is preliminary data.</text>
</comment>
<evidence type="ECO:0000256" key="1">
    <source>
        <dbReference type="SAM" id="Phobius"/>
    </source>
</evidence>
<accession>A0ABW7NBX9</accession>
<keyword evidence="1" id="KW-0472">Membrane</keyword>
<dbReference type="EMBL" id="JBIPKE010000019">
    <property type="protein sequence ID" value="MFH6985135.1"/>
    <property type="molecule type" value="Genomic_DNA"/>
</dbReference>
<sequence length="300" mass="35173">MKTNDSYLSFLDIWHVAMWYLFLVAIGLTIVFVIRYWIKYSFAGTLKEKFDVASQHEIKSYLRANYVLAAGIFFFLNTVYDETVVLSPVWFFIRIFVSFCIGTLHIYIAYLIFKYYYPGPLEKKLKKLRYTPRINPGTGNEMKLLSEDEEDTYLDEGMQAEEDAFSVDYDVWIDPETQETKIEKYQGHLSAFECDRCGFQTLKLVKEDILKPATDHEDGEIQKEYECSYCGRVKRKTQKLSKNIDKDSLVAKSTTHAIPNIEAIKVEIHDTDGHTKMFEFQNTQQAKKFLEEFDFSKLHD</sequence>
<gene>
    <name evidence="2" type="ORF">ACHKAR_16910</name>
</gene>
<keyword evidence="1" id="KW-1133">Transmembrane helix</keyword>
<feature type="transmembrane region" description="Helical" evidence="1">
    <location>
        <begin position="92"/>
        <end position="117"/>
    </location>
</feature>
<keyword evidence="3" id="KW-1185">Reference proteome</keyword>